<dbReference type="InterPro" id="IPR028082">
    <property type="entry name" value="Peripla_BP_I"/>
</dbReference>
<evidence type="ECO:0000313" key="6">
    <source>
        <dbReference type="Proteomes" id="UP001501803"/>
    </source>
</evidence>
<name>A0ABP7KQB7_9MICO</name>
<dbReference type="SUPFAM" id="SSF53822">
    <property type="entry name" value="Periplasmic binding protein-like I"/>
    <property type="match status" value="1"/>
</dbReference>
<dbReference type="Gene3D" id="3.40.50.2300">
    <property type="match status" value="2"/>
</dbReference>
<keyword evidence="6" id="KW-1185">Reference proteome</keyword>
<evidence type="ECO:0000256" key="3">
    <source>
        <dbReference type="SAM" id="SignalP"/>
    </source>
</evidence>
<dbReference type="InterPro" id="IPR028081">
    <property type="entry name" value="Leu-bd"/>
</dbReference>
<dbReference type="PANTHER" id="PTHR30483">
    <property type="entry name" value="LEUCINE-SPECIFIC-BINDING PROTEIN"/>
    <property type="match status" value="1"/>
</dbReference>
<accession>A0ABP7KQB7</accession>
<comment type="caution">
    <text evidence="5">The sequence shown here is derived from an EMBL/GenBank/DDBJ whole genome shotgun (WGS) entry which is preliminary data.</text>
</comment>
<gene>
    <name evidence="5" type="ORF">GCM10022381_28020</name>
</gene>
<keyword evidence="2 3" id="KW-0732">Signal</keyword>
<dbReference type="Pfam" id="PF13458">
    <property type="entry name" value="Peripla_BP_6"/>
    <property type="match status" value="1"/>
</dbReference>
<reference evidence="6" key="1">
    <citation type="journal article" date="2019" name="Int. J. Syst. Evol. Microbiol.">
        <title>The Global Catalogue of Microorganisms (GCM) 10K type strain sequencing project: providing services to taxonomists for standard genome sequencing and annotation.</title>
        <authorList>
            <consortium name="The Broad Institute Genomics Platform"/>
            <consortium name="The Broad Institute Genome Sequencing Center for Infectious Disease"/>
            <person name="Wu L."/>
            <person name="Ma J."/>
        </authorList>
    </citation>
    <scope>NUCLEOTIDE SEQUENCE [LARGE SCALE GENOMIC DNA]</scope>
    <source>
        <strain evidence="6">JCM 17021</strain>
    </source>
</reference>
<feature type="domain" description="Leucine-binding protein" evidence="4">
    <location>
        <begin position="59"/>
        <end position="364"/>
    </location>
</feature>
<protein>
    <recommendedName>
        <fullName evidence="4">Leucine-binding protein domain-containing protein</fullName>
    </recommendedName>
</protein>
<evidence type="ECO:0000259" key="4">
    <source>
        <dbReference type="Pfam" id="PF13458"/>
    </source>
</evidence>
<dbReference type="EMBL" id="BAABCN010000008">
    <property type="protein sequence ID" value="GAA3884231.1"/>
    <property type="molecule type" value="Genomic_DNA"/>
</dbReference>
<dbReference type="PANTHER" id="PTHR30483:SF38">
    <property type="entry name" value="BLR7848 PROTEIN"/>
    <property type="match status" value="1"/>
</dbReference>
<comment type="similarity">
    <text evidence="1">Belongs to the leucine-binding protein family.</text>
</comment>
<dbReference type="PROSITE" id="PS51257">
    <property type="entry name" value="PROKAR_LIPOPROTEIN"/>
    <property type="match status" value="1"/>
</dbReference>
<organism evidence="5 6">
    <name type="scientific">Leifsonia kafniensis</name>
    <dbReference type="NCBI Taxonomy" id="475957"/>
    <lineage>
        <taxon>Bacteria</taxon>
        <taxon>Bacillati</taxon>
        <taxon>Actinomycetota</taxon>
        <taxon>Actinomycetes</taxon>
        <taxon>Micrococcales</taxon>
        <taxon>Microbacteriaceae</taxon>
        <taxon>Leifsonia</taxon>
    </lineage>
</organism>
<evidence type="ECO:0000256" key="2">
    <source>
        <dbReference type="ARBA" id="ARBA00022729"/>
    </source>
</evidence>
<proteinExistence type="inferred from homology"/>
<dbReference type="Proteomes" id="UP001501803">
    <property type="component" value="Unassembled WGS sequence"/>
</dbReference>
<feature type="chain" id="PRO_5046299853" description="Leucine-binding protein domain-containing protein" evidence="3">
    <location>
        <begin position="31"/>
        <end position="406"/>
    </location>
</feature>
<sequence>MIAMKKGLVAAIVGATVAIGLVACSSGTGAGSASSDSAKNSVKIMVFGSFSQPPFPLAQIETAAKAAVAHVNAAGGIAGKDTSVELISCDDKMSANGATACGRQAVQEKVAAVVGAFSLFGDGILPLLEAADIPYINNVAIGAMDSTSEHSFPVMTAGTPMAPILTWLKDKDCGTITLAAPESAQATQSFKAYFEPLAKNLKLTGTMVAYPGNTTDFTSVAQQIADNGSCVIYGGGAQDSAALITALNQTGKEFTQIALSTIAFPESTLTQLGAAGNGVMVFSPFSLPSTGAAATKTAVEEMKAVDAKVVIDETALNSYAGVLTFAQAAAKGDGAVTGASVTKALQTPGNVIDTGLYAATDFTKVTGFFPPVPRAAGNIFQAYIAKDGTFEPEGKPLELTAESLGF</sequence>
<evidence type="ECO:0000256" key="1">
    <source>
        <dbReference type="ARBA" id="ARBA00010062"/>
    </source>
</evidence>
<evidence type="ECO:0000313" key="5">
    <source>
        <dbReference type="EMBL" id="GAA3884231.1"/>
    </source>
</evidence>
<feature type="signal peptide" evidence="3">
    <location>
        <begin position="1"/>
        <end position="30"/>
    </location>
</feature>
<dbReference type="InterPro" id="IPR051010">
    <property type="entry name" value="BCAA_transport"/>
</dbReference>